<dbReference type="EMBL" id="JAUKUD010000005">
    <property type="protein sequence ID" value="KAK0743988.1"/>
    <property type="molecule type" value="Genomic_DNA"/>
</dbReference>
<gene>
    <name evidence="1" type="ORF">B0T18DRAFT_392665</name>
</gene>
<accession>A0AA40ER45</accession>
<keyword evidence="2" id="KW-1185">Reference proteome</keyword>
<evidence type="ECO:0000313" key="2">
    <source>
        <dbReference type="Proteomes" id="UP001172155"/>
    </source>
</evidence>
<name>A0AA40ER45_9PEZI</name>
<dbReference type="AlphaFoldDB" id="A0AA40ER45"/>
<proteinExistence type="predicted"/>
<protein>
    <submittedName>
        <fullName evidence="1">Uncharacterized protein</fullName>
    </submittedName>
</protein>
<reference evidence="1" key="1">
    <citation type="submission" date="2023-06" db="EMBL/GenBank/DDBJ databases">
        <title>Genome-scale phylogeny and comparative genomics of the fungal order Sordariales.</title>
        <authorList>
            <consortium name="Lawrence Berkeley National Laboratory"/>
            <person name="Hensen N."/>
            <person name="Bonometti L."/>
            <person name="Westerberg I."/>
            <person name="Brannstrom I.O."/>
            <person name="Guillou S."/>
            <person name="Cros-Aarteil S."/>
            <person name="Calhoun S."/>
            <person name="Haridas S."/>
            <person name="Kuo A."/>
            <person name="Mondo S."/>
            <person name="Pangilinan J."/>
            <person name="Riley R."/>
            <person name="LaButti K."/>
            <person name="Andreopoulos B."/>
            <person name="Lipzen A."/>
            <person name="Chen C."/>
            <person name="Yanf M."/>
            <person name="Daum C."/>
            <person name="Ng V."/>
            <person name="Clum A."/>
            <person name="Steindorff A."/>
            <person name="Ohm R."/>
            <person name="Martin F."/>
            <person name="Silar P."/>
            <person name="Natvig D."/>
            <person name="Lalanne C."/>
            <person name="Gautier V."/>
            <person name="Ament-velasquez S.L."/>
            <person name="Kruys A."/>
            <person name="Hutchinson M.I."/>
            <person name="Powell A.J."/>
            <person name="Barry K."/>
            <person name="Miller A.N."/>
            <person name="Grigoriev I.V."/>
            <person name="Debuchy R."/>
            <person name="Gladieux P."/>
            <person name="Thoren M.H."/>
            <person name="Johannesson H."/>
        </authorList>
    </citation>
    <scope>NUCLEOTIDE SEQUENCE</scope>
    <source>
        <strain evidence="1">SMH3187-1</strain>
    </source>
</reference>
<comment type="caution">
    <text evidence="1">The sequence shown here is derived from an EMBL/GenBank/DDBJ whole genome shotgun (WGS) entry which is preliminary data.</text>
</comment>
<evidence type="ECO:0000313" key="1">
    <source>
        <dbReference type="EMBL" id="KAK0743988.1"/>
    </source>
</evidence>
<organism evidence="1 2">
    <name type="scientific">Schizothecium vesticola</name>
    <dbReference type="NCBI Taxonomy" id="314040"/>
    <lineage>
        <taxon>Eukaryota</taxon>
        <taxon>Fungi</taxon>
        <taxon>Dikarya</taxon>
        <taxon>Ascomycota</taxon>
        <taxon>Pezizomycotina</taxon>
        <taxon>Sordariomycetes</taxon>
        <taxon>Sordariomycetidae</taxon>
        <taxon>Sordariales</taxon>
        <taxon>Schizotheciaceae</taxon>
        <taxon>Schizothecium</taxon>
    </lineage>
</organism>
<sequence length="120" mass="12602">MKRWNYGQCRALTTCDRNVAGGVDLRLRDGWPQVVSCAQKASIGHIQTGGGATAEDNDKLAACSNNDQASVFAEGMLNAASAGDENAVRVDISIGNGHTLVLYGKVYPHDAMVPNDLGPA</sequence>
<dbReference type="Proteomes" id="UP001172155">
    <property type="component" value="Unassembled WGS sequence"/>
</dbReference>